<name>A0A5J4V0D8_9EUKA</name>
<dbReference type="Proteomes" id="UP000324800">
    <property type="component" value="Unassembled WGS sequence"/>
</dbReference>
<evidence type="ECO:0000313" key="2">
    <source>
        <dbReference type="Proteomes" id="UP000324800"/>
    </source>
</evidence>
<proteinExistence type="predicted"/>
<accession>A0A5J4V0D8</accession>
<protein>
    <submittedName>
        <fullName evidence="1">Uncharacterized protein</fullName>
    </submittedName>
</protein>
<organism evidence="1 2">
    <name type="scientific">Streblomastix strix</name>
    <dbReference type="NCBI Taxonomy" id="222440"/>
    <lineage>
        <taxon>Eukaryota</taxon>
        <taxon>Metamonada</taxon>
        <taxon>Preaxostyla</taxon>
        <taxon>Oxymonadida</taxon>
        <taxon>Streblomastigidae</taxon>
        <taxon>Streblomastix</taxon>
    </lineage>
</organism>
<gene>
    <name evidence="1" type="ORF">EZS28_028663</name>
</gene>
<reference evidence="1 2" key="1">
    <citation type="submission" date="2019-03" db="EMBL/GenBank/DDBJ databases">
        <title>Single cell metagenomics reveals metabolic interactions within the superorganism composed of flagellate Streblomastix strix and complex community of Bacteroidetes bacteria on its surface.</title>
        <authorList>
            <person name="Treitli S.C."/>
            <person name="Kolisko M."/>
            <person name="Husnik F."/>
            <person name="Keeling P."/>
            <person name="Hampl V."/>
        </authorList>
    </citation>
    <scope>NUCLEOTIDE SEQUENCE [LARGE SCALE GENOMIC DNA]</scope>
    <source>
        <strain evidence="1">ST1C</strain>
    </source>
</reference>
<sequence length="386" mass="43680">MYSIAGLVQPVIVSKNINLEIQSIQIEIPINTKQVTRPDLKDFCNAIEISGNNSSLLLNKVYMSTDSKEIDPKYWLRSFIRVSGGSVSINSCNLENMSTLVSAVDINGSVKVILIDDVGFTNTIRRNENYWVWAGEYFTFISNTNFTNCGNNDGDSGAIMLQGFDQITSSCVTVIDNCQFNACLGRRAGAIVVQEGMRLKNVNNSAFGFDCSSINSTYGAEIAQFIYFYRSQQAINDFVDNTIFNNVQFAEKNSKYAVKMAQYRYDSCSKTLIWQVTQDHDVISVDLDVSPYPFGNLGAEQLNVFDKQGLTITNQTFAIRENVINDSKFRASILAALWVKHHSIQNYFAECGPYNYREDKITPKQQPLRKLRDYLCIHLIWTTFYL</sequence>
<dbReference type="AlphaFoldDB" id="A0A5J4V0D8"/>
<dbReference type="EMBL" id="SNRW01010972">
    <property type="protein sequence ID" value="KAA6375810.1"/>
    <property type="molecule type" value="Genomic_DNA"/>
</dbReference>
<comment type="caution">
    <text evidence="1">The sequence shown here is derived from an EMBL/GenBank/DDBJ whole genome shotgun (WGS) entry which is preliminary data.</text>
</comment>
<evidence type="ECO:0000313" key="1">
    <source>
        <dbReference type="EMBL" id="KAA6375810.1"/>
    </source>
</evidence>